<reference evidence="3 4" key="1">
    <citation type="submission" date="2019-03" db="EMBL/GenBank/DDBJ databases">
        <title>Genomic Encyclopedia of Type Strains, Phase III (KMG-III): the genomes of soil and plant-associated and newly described type strains.</title>
        <authorList>
            <person name="Whitman W."/>
        </authorList>
    </citation>
    <scope>NUCLEOTIDE SEQUENCE [LARGE SCALE GENOMIC DNA]</scope>
    <source>
        <strain evidence="3 4">VKM Ac-2575</strain>
    </source>
</reference>
<evidence type="ECO:0000313" key="4">
    <source>
        <dbReference type="Proteomes" id="UP000295151"/>
    </source>
</evidence>
<dbReference type="Pfam" id="PF04480">
    <property type="entry name" value="DUF559"/>
    <property type="match status" value="1"/>
</dbReference>
<dbReference type="Proteomes" id="UP000295151">
    <property type="component" value="Unassembled WGS sequence"/>
</dbReference>
<dbReference type="InterPro" id="IPR025159">
    <property type="entry name" value="AbiEi_N"/>
</dbReference>
<protein>
    <submittedName>
        <fullName evidence="3">Very-short-patch-repair endonuclease</fullName>
    </submittedName>
</protein>
<comment type="caution">
    <text evidence="3">The sequence shown here is derived from an EMBL/GenBank/DDBJ whole genome shotgun (WGS) entry which is preliminary data.</text>
</comment>
<dbReference type="RefSeq" id="WP_133976885.1">
    <property type="nucleotide sequence ID" value="NZ_SOCE01000001.1"/>
</dbReference>
<evidence type="ECO:0000259" key="1">
    <source>
        <dbReference type="Pfam" id="PF04480"/>
    </source>
</evidence>
<dbReference type="InterPro" id="IPR007569">
    <property type="entry name" value="DUF559"/>
</dbReference>
<dbReference type="Gene3D" id="3.40.960.10">
    <property type="entry name" value="VSR Endonuclease"/>
    <property type="match status" value="1"/>
</dbReference>
<keyword evidence="3" id="KW-0540">Nuclease</keyword>
<evidence type="ECO:0000313" key="3">
    <source>
        <dbReference type="EMBL" id="TDU87049.1"/>
    </source>
</evidence>
<dbReference type="Pfam" id="PF13338">
    <property type="entry name" value="AbiEi_4"/>
    <property type="match status" value="1"/>
</dbReference>
<dbReference type="OrthoDB" id="4310518at2"/>
<dbReference type="GO" id="GO:0004519">
    <property type="term" value="F:endonuclease activity"/>
    <property type="evidence" value="ECO:0007669"/>
    <property type="project" value="UniProtKB-KW"/>
</dbReference>
<feature type="domain" description="AbiEi antitoxin N-terminal" evidence="2">
    <location>
        <begin position="3"/>
        <end position="47"/>
    </location>
</feature>
<accession>A0A4R7T641</accession>
<dbReference type="EMBL" id="SOCE01000001">
    <property type="protein sequence ID" value="TDU87049.1"/>
    <property type="molecule type" value="Genomic_DNA"/>
</dbReference>
<proteinExistence type="predicted"/>
<dbReference type="SUPFAM" id="SSF52980">
    <property type="entry name" value="Restriction endonuclease-like"/>
    <property type="match status" value="1"/>
</dbReference>
<name>A0A4R7T641_9ACTN</name>
<feature type="domain" description="DUF559" evidence="1">
    <location>
        <begin position="215"/>
        <end position="280"/>
    </location>
</feature>
<organism evidence="3 4">
    <name type="scientific">Kribbella voronezhensis</name>
    <dbReference type="NCBI Taxonomy" id="2512212"/>
    <lineage>
        <taxon>Bacteria</taxon>
        <taxon>Bacillati</taxon>
        <taxon>Actinomycetota</taxon>
        <taxon>Actinomycetes</taxon>
        <taxon>Propionibacteriales</taxon>
        <taxon>Kribbellaceae</taxon>
        <taxon>Kribbella</taxon>
    </lineage>
</organism>
<sequence>MEAVTQVLARNGGLATFGELVAGSSRRAVAKAVKFGVIERVARGIYVRSGLFAAQRVAIAYDGVLSHLSAAEYWGLPLLTPPELPHVTVPPNRHSRPGPPAVLHWAEIDPGDIPGRTTSVTRTVLDCARILPFAEALAVADAALARTSIHRSDLVAAATRMRGPGTPNARRIAGVAHAWAGSFLESVLRAVLLDAGIEGFEPQVVVEAGPFRARVDLGHRQARLAIEADGYQFHGGRSEFAADCRRYDELVAAGWLVLRFTYEQVLSNPDWVVATIRRALAQRLAGM</sequence>
<keyword evidence="4" id="KW-1185">Reference proteome</keyword>
<dbReference type="AlphaFoldDB" id="A0A4R7T641"/>
<gene>
    <name evidence="3" type="ORF">EV138_0566</name>
</gene>
<dbReference type="InterPro" id="IPR011335">
    <property type="entry name" value="Restrct_endonuc-II-like"/>
</dbReference>
<evidence type="ECO:0000259" key="2">
    <source>
        <dbReference type="Pfam" id="PF13338"/>
    </source>
</evidence>
<keyword evidence="3" id="KW-0378">Hydrolase</keyword>
<keyword evidence="3" id="KW-0255">Endonuclease</keyword>